<feature type="transmembrane region" description="Helical" evidence="4">
    <location>
        <begin position="138"/>
        <end position="159"/>
    </location>
</feature>
<dbReference type="InterPro" id="IPR029787">
    <property type="entry name" value="Nucleotide_cyclase"/>
</dbReference>
<feature type="domain" description="Guanylate cyclase" evidence="5">
    <location>
        <begin position="366"/>
        <end position="497"/>
    </location>
</feature>
<evidence type="ECO:0000256" key="4">
    <source>
        <dbReference type="SAM" id="Phobius"/>
    </source>
</evidence>
<evidence type="ECO:0000256" key="2">
    <source>
        <dbReference type="ARBA" id="ARBA00022475"/>
    </source>
</evidence>
<feature type="domain" description="2Fe-2S ferredoxin-type" evidence="6">
    <location>
        <begin position="254"/>
        <end position="349"/>
    </location>
</feature>
<keyword evidence="4" id="KW-0812">Transmembrane</keyword>
<keyword evidence="2" id="KW-1003">Cell membrane</keyword>
<gene>
    <name evidence="7" type="ORF">K529_010310</name>
</gene>
<dbReference type="CDD" id="cd07302">
    <property type="entry name" value="CHD"/>
    <property type="match status" value="1"/>
</dbReference>
<dbReference type="CDD" id="cd00207">
    <property type="entry name" value="fer2"/>
    <property type="match status" value="1"/>
</dbReference>
<feature type="transmembrane region" description="Helical" evidence="4">
    <location>
        <begin position="168"/>
        <end position="188"/>
    </location>
</feature>
<keyword evidence="4" id="KW-1133">Transmembrane helix</keyword>
<feature type="transmembrane region" description="Helical" evidence="4">
    <location>
        <begin position="219"/>
        <end position="244"/>
    </location>
</feature>
<dbReference type="AlphaFoldDB" id="A0A1B1A3Q8"/>
<dbReference type="Gene3D" id="3.10.20.30">
    <property type="match status" value="1"/>
</dbReference>
<dbReference type="SUPFAM" id="SSF54292">
    <property type="entry name" value="2Fe-2S ferredoxin-like"/>
    <property type="match status" value="1"/>
</dbReference>
<dbReference type="GO" id="GO:0005886">
    <property type="term" value="C:plasma membrane"/>
    <property type="evidence" value="ECO:0007669"/>
    <property type="project" value="UniProtKB-SubCell"/>
</dbReference>
<dbReference type="InterPro" id="IPR034804">
    <property type="entry name" value="SQR/QFR_C/D"/>
</dbReference>
<dbReference type="InterPro" id="IPR036010">
    <property type="entry name" value="2Fe-2S_ferredoxin-like_sf"/>
</dbReference>
<dbReference type="InterPro" id="IPR001041">
    <property type="entry name" value="2Fe-2S_ferredoxin-type"/>
</dbReference>
<organism evidence="7 8">
    <name type="scientific">Tritonibacter mobilis F1926</name>
    <dbReference type="NCBI Taxonomy" id="1265309"/>
    <lineage>
        <taxon>Bacteria</taxon>
        <taxon>Pseudomonadati</taxon>
        <taxon>Pseudomonadota</taxon>
        <taxon>Alphaproteobacteria</taxon>
        <taxon>Rhodobacterales</taxon>
        <taxon>Paracoccaceae</taxon>
        <taxon>Tritonibacter</taxon>
    </lineage>
</organism>
<evidence type="ECO:0000256" key="3">
    <source>
        <dbReference type="ARBA" id="ARBA00023136"/>
    </source>
</evidence>
<dbReference type="PROSITE" id="PS50125">
    <property type="entry name" value="GUANYLATE_CYCLASE_2"/>
    <property type="match status" value="1"/>
</dbReference>
<dbReference type="STRING" id="1265309.K529_010310"/>
<proteinExistence type="predicted"/>
<accession>A0A1B1A3Q8</accession>
<feature type="transmembrane region" description="Helical" evidence="4">
    <location>
        <begin position="20"/>
        <end position="39"/>
    </location>
</feature>
<feature type="transmembrane region" description="Helical" evidence="4">
    <location>
        <begin position="59"/>
        <end position="79"/>
    </location>
</feature>
<dbReference type="Pfam" id="PF00111">
    <property type="entry name" value="Fer2"/>
    <property type="match status" value="1"/>
</dbReference>
<dbReference type="InterPro" id="IPR050697">
    <property type="entry name" value="Adenylyl/Guanylyl_Cyclase_3/4"/>
</dbReference>
<dbReference type="Pfam" id="PF00211">
    <property type="entry name" value="Guanylate_cyc"/>
    <property type="match status" value="1"/>
</dbReference>
<dbReference type="SUPFAM" id="SSF81343">
    <property type="entry name" value="Fumarate reductase respiratory complex transmembrane subunits"/>
    <property type="match status" value="1"/>
</dbReference>
<dbReference type="PROSITE" id="PS51085">
    <property type="entry name" value="2FE2S_FER_2"/>
    <property type="match status" value="1"/>
</dbReference>
<keyword evidence="3 4" id="KW-0472">Membrane</keyword>
<dbReference type="Gene3D" id="1.20.1300.10">
    <property type="entry name" value="Fumarate reductase/succinate dehydrogenase, transmembrane subunit"/>
    <property type="match status" value="1"/>
</dbReference>
<dbReference type="Proteomes" id="UP000013243">
    <property type="component" value="Chromosome"/>
</dbReference>
<evidence type="ECO:0000313" key="7">
    <source>
        <dbReference type="EMBL" id="ANP41156.1"/>
    </source>
</evidence>
<dbReference type="GO" id="GO:0035556">
    <property type="term" value="P:intracellular signal transduction"/>
    <property type="evidence" value="ECO:0007669"/>
    <property type="project" value="InterPro"/>
</dbReference>
<dbReference type="PANTHER" id="PTHR43081">
    <property type="entry name" value="ADENYLATE CYCLASE, TERMINAL-DIFFERENTIATION SPECIFIC-RELATED"/>
    <property type="match status" value="1"/>
</dbReference>
<dbReference type="SMART" id="SM00044">
    <property type="entry name" value="CYCc"/>
    <property type="match status" value="1"/>
</dbReference>
<evidence type="ECO:0000259" key="6">
    <source>
        <dbReference type="PROSITE" id="PS51085"/>
    </source>
</evidence>
<comment type="subcellular location">
    <subcellularLocation>
        <location evidence="1">Cell membrane</location>
        <topology evidence="1">Multi-pass membrane protein</topology>
    </subcellularLocation>
</comment>
<sequence>MTQALWQGNWIHRSRLISGLVLFTFAFFHFLNVAAGLVSPDLMEAVQEIREPISKSPPGQVLLYGSLLVHAGLALWQVAMRRTLRMTFTQWLQLLLGVLIPLQLIQHIVHTNYAARVQGYEDEMSSVVLMLWSGPEALHQYLLLLAVWIHGCIGIHMWLRLTRWWGALVPYMIGIAVVMPTLALAGLVTEGRRMWGFFAEQGFAQQIMEDYNWPDTAGFAHLATVTNIGVCIFFSLLFVALAAFGLRRLIRRTRSVRITYENGPEIVADRGLTLLEMSQMKGIPHPSLCGGKGRCTTCRVMVLAGGDELPPPNAAEARSLAAIKAPDNMRLACQIKPNAAMSVKRLYTPKGRRQIHATQGEEKTIAVLFLDIRGFTARSADLLPYDVVFLLNRFFDAIVPEVTKAGGAVDKYMGDGLLALFETDDTASSAQAALTATANIGASLARFNRLLASEGEAPIRIGMGLHTGTVVLGEIGAAGHAPRTLIGATVNAASRLEAKTKELGVELLVSRDVFEAASLSQSEAEYQQFQLRGVEKAVKALPLERASHLQKIILGSNSHS</sequence>
<dbReference type="GO" id="GO:0004016">
    <property type="term" value="F:adenylate cyclase activity"/>
    <property type="evidence" value="ECO:0007669"/>
    <property type="project" value="UniProtKB-ARBA"/>
</dbReference>
<dbReference type="InterPro" id="IPR001054">
    <property type="entry name" value="A/G_cyclase"/>
</dbReference>
<dbReference type="SUPFAM" id="SSF55073">
    <property type="entry name" value="Nucleotide cyclase"/>
    <property type="match status" value="1"/>
</dbReference>
<dbReference type="EMBL" id="CP015230">
    <property type="protein sequence ID" value="ANP41156.1"/>
    <property type="molecule type" value="Genomic_DNA"/>
</dbReference>
<evidence type="ECO:0000259" key="5">
    <source>
        <dbReference type="PROSITE" id="PS50125"/>
    </source>
</evidence>
<protein>
    <submittedName>
        <fullName evidence="7">Guanylate cyclase</fullName>
    </submittedName>
</protein>
<dbReference type="KEGG" id="rmb:K529_010310"/>
<feature type="transmembrane region" description="Helical" evidence="4">
    <location>
        <begin position="91"/>
        <end position="109"/>
    </location>
</feature>
<dbReference type="InterPro" id="IPR012675">
    <property type="entry name" value="Beta-grasp_dom_sf"/>
</dbReference>
<evidence type="ECO:0000313" key="8">
    <source>
        <dbReference type="Proteomes" id="UP000013243"/>
    </source>
</evidence>
<dbReference type="RefSeq" id="WP_005616520.1">
    <property type="nucleotide sequence ID" value="NZ_CP015230.1"/>
</dbReference>
<evidence type="ECO:0000256" key="1">
    <source>
        <dbReference type="ARBA" id="ARBA00004651"/>
    </source>
</evidence>
<dbReference type="GO" id="GO:0006171">
    <property type="term" value="P:cAMP biosynthetic process"/>
    <property type="evidence" value="ECO:0007669"/>
    <property type="project" value="TreeGrafter"/>
</dbReference>
<dbReference type="GO" id="GO:0051536">
    <property type="term" value="F:iron-sulfur cluster binding"/>
    <property type="evidence" value="ECO:0007669"/>
    <property type="project" value="InterPro"/>
</dbReference>
<dbReference type="Gene3D" id="3.30.70.1230">
    <property type="entry name" value="Nucleotide cyclase"/>
    <property type="match status" value="1"/>
</dbReference>
<name>A0A1B1A3Q8_9RHOB</name>
<reference evidence="7 8" key="1">
    <citation type="journal article" date="2016" name="ISME J.">
        <title>Global occurrence and heterogeneity of the Roseobacter-clade species Ruegeria mobilis.</title>
        <authorList>
            <person name="Sonnenschein E."/>
            <person name="Gram L."/>
        </authorList>
    </citation>
    <scope>NUCLEOTIDE SEQUENCE [LARGE SCALE GENOMIC DNA]</scope>
    <source>
        <strain evidence="7 8">F1926</strain>
    </source>
</reference>
<dbReference type="GeneID" id="28250228"/>
<dbReference type="PANTHER" id="PTHR43081:SF17">
    <property type="entry name" value="BLL5647 PROTEIN"/>
    <property type="match status" value="1"/>
</dbReference>
<dbReference type="OrthoDB" id="341967at2"/>